<feature type="transmembrane region" description="Helical" evidence="1">
    <location>
        <begin position="124"/>
        <end position="144"/>
    </location>
</feature>
<evidence type="ECO:0000313" key="3">
    <source>
        <dbReference type="Proteomes" id="UP001378592"/>
    </source>
</evidence>
<keyword evidence="1" id="KW-0812">Transmembrane</keyword>
<protein>
    <submittedName>
        <fullName evidence="2">Uncharacterized protein</fullName>
    </submittedName>
</protein>
<comment type="caution">
    <text evidence="2">The sequence shown here is derived from an EMBL/GenBank/DDBJ whole genome shotgun (WGS) entry which is preliminary data.</text>
</comment>
<keyword evidence="1" id="KW-0472">Membrane</keyword>
<proteinExistence type="predicted"/>
<evidence type="ECO:0000256" key="1">
    <source>
        <dbReference type="SAM" id="Phobius"/>
    </source>
</evidence>
<feature type="transmembrane region" description="Helical" evidence="1">
    <location>
        <begin position="41"/>
        <end position="62"/>
    </location>
</feature>
<gene>
    <name evidence="2" type="ORF">R5R35_006991</name>
</gene>
<sequence length="197" mass="23109">MVNELWKREFRPHFFRVEHHKPHQFVLCQWQSQEEVHIGYFFYRWFMAAVFLISMICSICDVGRSADFGIKYKKWAIYLTNWGYTICTLQAILGASLITQQFLQQKRQGKYIPVRKRLPIGYQLYWVFHTIAVVLALGITVVYWATVYSPAVHCVVWVLFLLRRWVAVAMNKKSDPEASGDICQATSTSIQMDVVEC</sequence>
<accession>A0AAN9W0S9</accession>
<keyword evidence="3" id="KW-1185">Reference proteome</keyword>
<dbReference type="PANTHER" id="PTHR12242:SF49">
    <property type="entry name" value="HEADBUTT, ISOFORM E"/>
    <property type="match status" value="1"/>
</dbReference>
<dbReference type="InterPro" id="IPR049352">
    <property type="entry name" value="Rost"/>
</dbReference>
<dbReference type="GO" id="GO:0016020">
    <property type="term" value="C:membrane"/>
    <property type="evidence" value="ECO:0007669"/>
    <property type="project" value="TreeGrafter"/>
</dbReference>
<organism evidence="2 3">
    <name type="scientific">Gryllus longicercus</name>
    <dbReference type="NCBI Taxonomy" id="2509291"/>
    <lineage>
        <taxon>Eukaryota</taxon>
        <taxon>Metazoa</taxon>
        <taxon>Ecdysozoa</taxon>
        <taxon>Arthropoda</taxon>
        <taxon>Hexapoda</taxon>
        <taxon>Insecta</taxon>
        <taxon>Pterygota</taxon>
        <taxon>Neoptera</taxon>
        <taxon>Polyneoptera</taxon>
        <taxon>Orthoptera</taxon>
        <taxon>Ensifera</taxon>
        <taxon>Gryllidea</taxon>
        <taxon>Grylloidea</taxon>
        <taxon>Gryllidae</taxon>
        <taxon>Gryllinae</taxon>
        <taxon>Gryllus</taxon>
    </lineage>
</organism>
<dbReference type="EMBL" id="JAZDUA010000025">
    <property type="protein sequence ID" value="KAK7872366.1"/>
    <property type="molecule type" value="Genomic_DNA"/>
</dbReference>
<evidence type="ECO:0000313" key="2">
    <source>
        <dbReference type="EMBL" id="KAK7872366.1"/>
    </source>
</evidence>
<dbReference type="Pfam" id="PF21534">
    <property type="entry name" value="Rost"/>
    <property type="match status" value="1"/>
</dbReference>
<dbReference type="PANTHER" id="PTHR12242">
    <property type="entry name" value="OS02G0130600 PROTEIN-RELATED"/>
    <property type="match status" value="1"/>
</dbReference>
<reference evidence="2 3" key="1">
    <citation type="submission" date="2024-03" db="EMBL/GenBank/DDBJ databases">
        <title>The genome assembly and annotation of the cricket Gryllus longicercus Weissman &amp; Gray.</title>
        <authorList>
            <person name="Szrajer S."/>
            <person name="Gray D."/>
            <person name="Ylla G."/>
        </authorList>
    </citation>
    <scope>NUCLEOTIDE SEQUENCE [LARGE SCALE GENOMIC DNA]</scope>
    <source>
        <strain evidence="2">DAG 2021-001</strain>
        <tissue evidence="2">Whole body minus gut</tissue>
    </source>
</reference>
<feature type="transmembrane region" description="Helical" evidence="1">
    <location>
        <begin position="82"/>
        <end position="103"/>
    </location>
</feature>
<name>A0AAN9W0S9_9ORTH</name>
<dbReference type="AlphaFoldDB" id="A0AAN9W0S9"/>
<dbReference type="Proteomes" id="UP001378592">
    <property type="component" value="Unassembled WGS sequence"/>
</dbReference>
<feature type="transmembrane region" description="Helical" evidence="1">
    <location>
        <begin position="150"/>
        <end position="166"/>
    </location>
</feature>
<keyword evidence="1" id="KW-1133">Transmembrane helix</keyword>